<dbReference type="PANTHER" id="PTHR33021">
    <property type="entry name" value="BLUE COPPER PROTEIN"/>
    <property type="match status" value="1"/>
</dbReference>
<dbReference type="OrthoDB" id="686200at2759"/>
<evidence type="ECO:0000259" key="9">
    <source>
        <dbReference type="PROSITE" id="PS51485"/>
    </source>
</evidence>
<keyword evidence="7" id="KW-1133">Transmembrane helix</keyword>
<feature type="compositionally biased region" description="Pro residues" evidence="6">
    <location>
        <begin position="144"/>
        <end position="153"/>
    </location>
</feature>
<dbReference type="PANTHER" id="PTHR33021:SF350">
    <property type="entry name" value="UCLACYANIN-2"/>
    <property type="match status" value="1"/>
</dbReference>
<feature type="chain" id="PRO_5025476954" evidence="8">
    <location>
        <begin position="22"/>
        <end position="184"/>
    </location>
</feature>
<feature type="domain" description="Phytocyanin" evidence="9">
    <location>
        <begin position="22"/>
        <end position="120"/>
    </location>
</feature>
<evidence type="ECO:0000313" key="11">
    <source>
        <dbReference type="Proteomes" id="UP000516437"/>
    </source>
</evidence>
<keyword evidence="5" id="KW-0325">Glycoprotein</keyword>
<dbReference type="GO" id="GO:0009055">
    <property type="term" value="F:electron transfer activity"/>
    <property type="evidence" value="ECO:0007669"/>
    <property type="project" value="InterPro"/>
</dbReference>
<keyword evidence="3" id="KW-0249">Electron transport</keyword>
<dbReference type="AlphaFoldDB" id="A0A6A1WIL8"/>
<keyword evidence="7" id="KW-0812">Transmembrane</keyword>
<evidence type="ECO:0000256" key="7">
    <source>
        <dbReference type="SAM" id="Phobius"/>
    </source>
</evidence>
<evidence type="ECO:0000256" key="5">
    <source>
        <dbReference type="ARBA" id="ARBA00023180"/>
    </source>
</evidence>
<dbReference type="PROSITE" id="PS51485">
    <property type="entry name" value="PHYTOCYANIN"/>
    <property type="match status" value="1"/>
</dbReference>
<gene>
    <name evidence="10" type="ORF">CJ030_MR1G005685</name>
</gene>
<dbReference type="EMBL" id="RXIC02000019">
    <property type="protein sequence ID" value="KAB1225135.1"/>
    <property type="molecule type" value="Genomic_DNA"/>
</dbReference>
<dbReference type="InterPro" id="IPR039391">
    <property type="entry name" value="Phytocyanin-like"/>
</dbReference>
<reference evidence="10 11" key="1">
    <citation type="journal article" date="2019" name="Plant Biotechnol. J.">
        <title>The red bayberry genome and genetic basis of sex determination.</title>
        <authorList>
            <person name="Jia H.M."/>
            <person name="Jia H.J."/>
            <person name="Cai Q.L."/>
            <person name="Wang Y."/>
            <person name="Zhao H.B."/>
            <person name="Yang W.F."/>
            <person name="Wang G.Y."/>
            <person name="Li Y.H."/>
            <person name="Zhan D.L."/>
            <person name="Shen Y.T."/>
            <person name="Niu Q.F."/>
            <person name="Chang L."/>
            <person name="Qiu J."/>
            <person name="Zhao L."/>
            <person name="Xie H.B."/>
            <person name="Fu W.Y."/>
            <person name="Jin J."/>
            <person name="Li X.W."/>
            <person name="Jiao Y."/>
            <person name="Zhou C.C."/>
            <person name="Tu T."/>
            <person name="Chai C.Y."/>
            <person name="Gao J.L."/>
            <person name="Fan L.J."/>
            <person name="van de Weg E."/>
            <person name="Wang J.Y."/>
            <person name="Gao Z.S."/>
        </authorList>
    </citation>
    <scope>NUCLEOTIDE SEQUENCE [LARGE SCALE GENOMIC DNA]</scope>
    <source>
        <tissue evidence="10">Leaves</tissue>
    </source>
</reference>
<dbReference type="GO" id="GO:0005886">
    <property type="term" value="C:plasma membrane"/>
    <property type="evidence" value="ECO:0007669"/>
    <property type="project" value="TreeGrafter"/>
</dbReference>
<feature type="region of interest" description="Disordered" evidence="6">
    <location>
        <begin position="122"/>
        <end position="155"/>
    </location>
</feature>
<feature type="signal peptide" evidence="8">
    <location>
        <begin position="1"/>
        <end position="21"/>
    </location>
</feature>
<accession>A0A6A1WIL8</accession>
<dbReference type="GO" id="GO:0046872">
    <property type="term" value="F:metal ion binding"/>
    <property type="evidence" value="ECO:0007669"/>
    <property type="project" value="UniProtKB-KW"/>
</dbReference>
<protein>
    <submittedName>
        <fullName evidence="10">Blue copper protein</fullName>
    </submittedName>
</protein>
<evidence type="ECO:0000313" key="10">
    <source>
        <dbReference type="EMBL" id="KAB1225135.1"/>
    </source>
</evidence>
<evidence type="ECO:0000256" key="4">
    <source>
        <dbReference type="ARBA" id="ARBA00023008"/>
    </source>
</evidence>
<dbReference type="Proteomes" id="UP000516437">
    <property type="component" value="Chromosome 1"/>
</dbReference>
<comment type="caution">
    <text evidence="10">The sequence shown here is derived from an EMBL/GenBank/DDBJ whole genome shotgun (WGS) entry which is preliminary data.</text>
</comment>
<keyword evidence="11" id="KW-1185">Reference proteome</keyword>
<dbReference type="SUPFAM" id="SSF49503">
    <property type="entry name" value="Cupredoxins"/>
    <property type="match status" value="1"/>
</dbReference>
<dbReference type="FunFam" id="2.60.40.420:FF:000003">
    <property type="entry name" value="Blue copper"/>
    <property type="match status" value="1"/>
</dbReference>
<evidence type="ECO:0000256" key="3">
    <source>
        <dbReference type="ARBA" id="ARBA00022982"/>
    </source>
</evidence>
<keyword evidence="2" id="KW-0479">Metal-binding</keyword>
<dbReference type="InterPro" id="IPR003245">
    <property type="entry name" value="Phytocyanin_dom"/>
</dbReference>
<keyword evidence="4" id="KW-0186">Copper</keyword>
<dbReference type="CDD" id="cd04216">
    <property type="entry name" value="Phytocyanin"/>
    <property type="match status" value="1"/>
</dbReference>
<proteinExistence type="predicted"/>
<dbReference type="Gene3D" id="2.60.40.420">
    <property type="entry name" value="Cupredoxins - blue copper proteins"/>
    <property type="match status" value="1"/>
</dbReference>
<evidence type="ECO:0000256" key="1">
    <source>
        <dbReference type="ARBA" id="ARBA00022448"/>
    </source>
</evidence>
<evidence type="ECO:0000256" key="2">
    <source>
        <dbReference type="ARBA" id="ARBA00022723"/>
    </source>
</evidence>
<dbReference type="Pfam" id="PF02298">
    <property type="entry name" value="Cu_bind_like"/>
    <property type="match status" value="1"/>
</dbReference>
<organism evidence="10 11">
    <name type="scientific">Morella rubra</name>
    <name type="common">Chinese bayberry</name>
    <dbReference type="NCBI Taxonomy" id="262757"/>
    <lineage>
        <taxon>Eukaryota</taxon>
        <taxon>Viridiplantae</taxon>
        <taxon>Streptophyta</taxon>
        <taxon>Embryophyta</taxon>
        <taxon>Tracheophyta</taxon>
        <taxon>Spermatophyta</taxon>
        <taxon>Magnoliopsida</taxon>
        <taxon>eudicotyledons</taxon>
        <taxon>Gunneridae</taxon>
        <taxon>Pentapetalae</taxon>
        <taxon>rosids</taxon>
        <taxon>fabids</taxon>
        <taxon>Fagales</taxon>
        <taxon>Myricaceae</taxon>
        <taxon>Morella</taxon>
    </lineage>
</organism>
<sequence>MAMQAVALLITLLLATPVVYGAQHIVGGSSGWVQSGDYSTWAAGETFTVDDTLVFNYGSSHGVDQVSQTDYTNCNAGNAIQSYQGGSTTIKLSNPGPMYFMCPTIGHCAGGMKLAVNVVAASTTPSGTTPSPPSTAPTTTPSTTVPPPPPPPAHSGAATISCSMISNLVFGFLLLLATMFAYMG</sequence>
<dbReference type="InterPro" id="IPR008972">
    <property type="entry name" value="Cupredoxin"/>
</dbReference>
<keyword evidence="1" id="KW-0813">Transport</keyword>
<evidence type="ECO:0000256" key="8">
    <source>
        <dbReference type="SAM" id="SignalP"/>
    </source>
</evidence>
<evidence type="ECO:0000256" key="6">
    <source>
        <dbReference type="SAM" id="MobiDB-lite"/>
    </source>
</evidence>
<keyword evidence="8" id="KW-0732">Signal</keyword>
<name>A0A6A1WIL8_9ROSI</name>
<keyword evidence="7" id="KW-0472">Membrane</keyword>
<feature type="transmembrane region" description="Helical" evidence="7">
    <location>
        <begin position="164"/>
        <end position="183"/>
    </location>
</feature>